<dbReference type="Proteomes" id="UP000013827">
    <property type="component" value="Unassembled WGS sequence"/>
</dbReference>
<dbReference type="EnsemblProtists" id="EOD05136">
    <property type="protein sequence ID" value="EOD05136"/>
    <property type="gene ID" value="EMIHUDRAFT_220232"/>
</dbReference>
<sequence>MTRAGYSMQEIAQEMISAKLNGILDSQEHNQLLAETILKQLKAAGMTCKEARHATFRPRQCKAAGYTYEEAKQAGYAYFELHWNRGDETESVHHNGWDIDEPSPQPTGTQRVVRE</sequence>
<reference evidence="3" key="1">
    <citation type="journal article" date="2013" name="Nature">
        <title>Pan genome of the phytoplankton Emiliania underpins its global distribution.</title>
        <authorList>
            <person name="Read B.A."/>
            <person name="Kegel J."/>
            <person name="Klute M.J."/>
            <person name="Kuo A."/>
            <person name="Lefebvre S.C."/>
            <person name="Maumus F."/>
            <person name="Mayer C."/>
            <person name="Miller J."/>
            <person name="Monier A."/>
            <person name="Salamov A."/>
            <person name="Young J."/>
            <person name="Aguilar M."/>
            <person name="Claverie J.M."/>
            <person name="Frickenhaus S."/>
            <person name="Gonzalez K."/>
            <person name="Herman E.K."/>
            <person name="Lin Y.C."/>
            <person name="Napier J."/>
            <person name="Ogata H."/>
            <person name="Sarno A.F."/>
            <person name="Shmutz J."/>
            <person name="Schroeder D."/>
            <person name="de Vargas C."/>
            <person name="Verret F."/>
            <person name="von Dassow P."/>
            <person name="Valentin K."/>
            <person name="Van de Peer Y."/>
            <person name="Wheeler G."/>
            <person name="Dacks J.B."/>
            <person name="Delwiche C.F."/>
            <person name="Dyhrman S.T."/>
            <person name="Glockner G."/>
            <person name="John U."/>
            <person name="Richards T."/>
            <person name="Worden A.Z."/>
            <person name="Zhang X."/>
            <person name="Grigoriev I.V."/>
            <person name="Allen A.E."/>
            <person name="Bidle K."/>
            <person name="Borodovsky M."/>
            <person name="Bowler C."/>
            <person name="Brownlee C."/>
            <person name="Cock J.M."/>
            <person name="Elias M."/>
            <person name="Gladyshev V.N."/>
            <person name="Groth M."/>
            <person name="Guda C."/>
            <person name="Hadaegh A."/>
            <person name="Iglesias-Rodriguez M.D."/>
            <person name="Jenkins J."/>
            <person name="Jones B.M."/>
            <person name="Lawson T."/>
            <person name="Leese F."/>
            <person name="Lindquist E."/>
            <person name="Lobanov A."/>
            <person name="Lomsadze A."/>
            <person name="Malik S.B."/>
            <person name="Marsh M.E."/>
            <person name="Mackinder L."/>
            <person name="Mock T."/>
            <person name="Mueller-Roeber B."/>
            <person name="Pagarete A."/>
            <person name="Parker M."/>
            <person name="Probert I."/>
            <person name="Quesneville H."/>
            <person name="Raines C."/>
            <person name="Rensing S.A."/>
            <person name="Riano-Pachon D.M."/>
            <person name="Richier S."/>
            <person name="Rokitta S."/>
            <person name="Shiraiwa Y."/>
            <person name="Soanes D.M."/>
            <person name="van der Giezen M."/>
            <person name="Wahlund T.M."/>
            <person name="Williams B."/>
            <person name="Wilson W."/>
            <person name="Wolfe G."/>
            <person name="Wurch L.L."/>
        </authorList>
    </citation>
    <scope>NUCLEOTIDE SEQUENCE</scope>
</reference>
<dbReference type="AlphaFoldDB" id="A0A0D3I1K1"/>
<dbReference type="HOGENOM" id="CLU_2113575_0_0_1"/>
<organism evidence="2 3">
    <name type="scientific">Emiliania huxleyi (strain CCMP1516)</name>
    <dbReference type="NCBI Taxonomy" id="280463"/>
    <lineage>
        <taxon>Eukaryota</taxon>
        <taxon>Haptista</taxon>
        <taxon>Haptophyta</taxon>
        <taxon>Prymnesiophyceae</taxon>
        <taxon>Isochrysidales</taxon>
        <taxon>Noelaerhabdaceae</taxon>
        <taxon>Emiliania</taxon>
    </lineage>
</organism>
<protein>
    <submittedName>
        <fullName evidence="2">Uncharacterized protein</fullName>
    </submittedName>
</protein>
<feature type="region of interest" description="Disordered" evidence="1">
    <location>
        <begin position="90"/>
        <end position="115"/>
    </location>
</feature>
<name>A0A0D3I1K1_EMIH1</name>
<feature type="compositionally biased region" description="Polar residues" evidence="1">
    <location>
        <begin position="106"/>
        <end position="115"/>
    </location>
</feature>
<dbReference type="PaxDb" id="2903-EOD05136"/>
<dbReference type="KEGG" id="ehx:EMIHUDRAFT_220232"/>
<accession>A0A0D3I1K1</accession>
<evidence type="ECO:0000313" key="2">
    <source>
        <dbReference type="EnsemblProtists" id="EOD05136"/>
    </source>
</evidence>
<proteinExistence type="predicted"/>
<evidence type="ECO:0000256" key="1">
    <source>
        <dbReference type="SAM" id="MobiDB-lite"/>
    </source>
</evidence>
<keyword evidence="3" id="KW-1185">Reference proteome</keyword>
<evidence type="ECO:0000313" key="3">
    <source>
        <dbReference type="Proteomes" id="UP000013827"/>
    </source>
</evidence>
<reference evidence="2" key="2">
    <citation type="submission" date="2024-10" db="UniProtKB">
        <authorList>
            <consortium name="EnsemblProtists"/>
        </authorList>
    </citation>
    <scope>IDENTIFICATION</scope>
</reference>
<dbReference type="GeneID" id="17251263"/>
<dbReference type="RefSeq" id="XP_005757565.1">
    <property type="nucleotide sequence ID" value="XM_005757508.1"/>
</dbReference>